<feature type="signal peptide" evidence="1">
    <location>
        <begin position="1"/>
        <end position="19"/>
    </location>
</feature>
<sequence>MKHVFVFFLSLFFIQSAFAQETAIDENADGPRIKFSEDTKDFGDITQGDKVSHTFEFENTGNEPLILSNVLTTCGCTATSWPREPITPGETAKIDVSFNSTGKMGRQNKVVTVVSNALNAQERVKLIANVLPNKEAQ</sequence>
<organism evidence="2">
    <name type="scientific">Roseihalotalea indica</name>
    <dbReference type="NCBI Taxonomy" id="2867963"/>
    <lineage>
        <taxon>Bacteria</taxon>
        <taxon>Pseudomonadati</taxon>
        <taxon>Bacteroidota</taxon>
        <taxon>Cytophagia</taxon>
        <taxon>Cytophagales</taxon>
        <taxon>Catalimonadaceae</taxon>
        <taxon>Roseihalotalea</taxon>
    </lineage>
</organism>
<evidence type="ECO:0000256" key="1">
    <source>
        <dbReference type="SAM" id="SignalP"/>
    </source>
</evidence>
<dbReference type="Gene3D" id="2.60.40.10">
    <property type="entry name" value="Immunoglobulins"/>
    <property type="match status" value="1"/>
</dbReference>
<dbReference type="AlphaFoldDB" id="A0AA49GMX7"/>
<protein>
    <submittedName>
        <fullName evidence="2">DUF1573 domain-containing protein</fullName>
    </submittedName>
</protein>
<dbReference type="InterPro" id="IPR011467">
    <property type="entry name" value="DUF1573"/>
</dbReference>
<dbReference type="Pfam" id="PF07610">
    <property type="entry name" value="DUF1573"/>
    <property type="match status" value="1"/>
</dbReference>
<dbReference type="PANTHER" id="PTHR37833:SF1">
    <property type="entry name" value="SIGNAL PEPTIDE PROTEIN"/>
    <property type="match status" value="1"/>
</dbReference>
<reference evidence="2" key="2">
    <citation type="journal article" date="2024" name="Antonie Van Leeuwenhoek">
        <title>Roseihalotalea indica gen. nov., sp. nov., a halophilic Bacteroidetes from mesopelagic Southwest Indian Ocean with higher carbohydrate metabolic potential.</title>
        <authorList>
            <person name="Chen B."/>
            <person name="Zhang M."/>
            <person name="Lin D."/>
            <person name="Ye J."/>
            <person name="Tang K."/>
        </authorList>
    </citation>
    <scope>NUCLEOTIDE SEQUENCE</scope>
    <source>
        <strain evidence="2">TK19036</strain>
    </source>
</reference>
<gene>
    <name evidence="2" type="ORF">K4G66_30635</name>
</gene>
<name>A0AA49GMX7_9BACT</name>
<reference evidence="2" key="1">
    <citation type="journal article" date="2023" name="Comput. Struct. Biotechnol. J.">
        <title>Discovery of a novel marine Bacteroidetes with a rich repertoire of carbohydrate-active enzymes.</title>
        <authorList>
            <person name="Chen B."/>
            <person name="Liu G."/>
            <person name="Chen Q."/>
            <person name="Wang H."/>
            <person name="Liu L."/>
            <person name="Tang K."/>
        </authorList>
    </citation>
    <scope>NUCLEOTIDE SEQUENCE</scope>
    <source>
        <strain evidence="2">TK19036</strain>
    </source>
</reference>
<dbReference type="EMBL" id="CP120682">
    <property type="protein sequence ID" value="WKN36724.1"/>
    <property type="molecule type" value="Genomic_DNA"/>
</dbReference>
<evidence type="ECO:0000313" key="2">
    <source>
        <dbReference type="EMBL" id="WKN36724.1"/>
    </source>
</evidence>
<feature type="chain" id="PRO_5041442336" evidence="1">
    <location>
        <begin position="20"/>
        <end position="137"/>
    </location>
</feature>
<accession>A0AA49GMX7</accession>
<dbReference type="PANTHER" id="PTHR37833">
    <property type="entry name" value="LIPOPROTEIN-RELATED"/>
    <property type="match status" value="1"/>
</dbReference>
<proteinExistence type="predicted"/>
<dbReference type="InterPro" id="IPR013783">
    <property type="entry name" value="Ig-like_fold"/>
</dbReference>
<keyword evidence="1" id="KW-0732">Signal</keyword>